<keyword evidence="3" id="KW-1185">Reference proteome</keyword>
<feature type="region of interest" description="Disordered" evidence="1">
    <location>
        <begin position="69"/>
        <end position="92"/>
    </location>
</feature>
<organism evidence="2 3">
    <name type="scientific">Stylosanthes scabra</name>
    <dbReference type="NCBI Taxonomy" id="79078"/>
    <lineage>
        <taxon>Eukaryota</taxon>
        <taxon>Viridiplantae</taxon>
        <taxon>Streptophyta</taxon>
        <taxon>Embryophyta</taxon>
        <taxon>Tracheophyta</taxon>
        <taxon>Spermatophyta</taxon>
        <taxon>Magnoliopsida</taxon>
        <taxon>eudicotyledons</taxon>
        <taxon>Gunneridae</taxon>
        <taxon>Pentapetalae</taxon>
        <taxon>rosids</taxon>
        <taxon>fabids</taxon>
        <taxon>Fabales</taxon>
        <taxon>Fabaceae</taxon>
        <taxon>Papilionoideae</taxon>
        <taxon>50 kb inversion clade</taxon>
        <taxon>dalbergioids sensu lato</taxon>
        <taxon>Dalbergieae</taxon>
        <taxon>Pterocarpus clade</taxon>
        <taxon>Stylosanthes</taxon>
    </lineage>
</organism>
<dbReference type="Proteomes" id="UP001341840">
    <property type="component" value="Unassembled WGS sequence"/>
</dbReference>
<protein>
    <submittedName>
        <fullName evidence="2">Uncharacterized protein</fullName>
    </submittedName>
</protein>
<feature type="compositionally biased region" description="Polar residues" evidence="1">
    <location>
        <begin position="83"/>
        <end position="92"/>
    </location>
</feature>
<proteinExistence type="predicted"/>
<evidence type="ECO:0000313" key="2">
    <source>
        <dbReference type="EMBL" id="MED6106723.1"/>
    </source>
</evidence>
<accession>A0ABU6Q5M4</accession>
<gene>
    <name evidence="2" type="ORF">PIB30_007046</name>
</gene>
<sequence length="92" mass="9891">MGTWSGGHVPAFVGIVGLSNNAPSEGEAECVGRIDIDLDREMASYKEAVIGLLVEVARVRNLISEANKMRRLSSESSSCSRRPNANIQEASE</sequence>
<name>A0ABU6Q5M4_9FABA</name>
<reference evidence="2 3" key="1">
    <citation type="journal article" date="2023" name="Plants (Basel)">
        <title>Bridging the Gap: Combining Genomics and Transcriptomics Approaches to Understand Stylosanthes scabra, an Orphan Legume from the Brazilian Caatinga.</title>
        <authorList>
            <person name="Ferreira-Neto J.R.C."/>
            <person name="da Silva M.D."/>
            <person name="Binneck E."/>
            <person name="de Melo N.F."/>
            <person name="da Silva R.H."/>
            <person name="de Melo A.L.T.M."/>
            <person name="Pandolfi V."/>
            <person name="Bustamante F.O."/>
            <person name="Brasileiro-Vidal A.C."/>
            <person name="Benko-Iseppon A.M."/>
        </authorList>
    </citation>
    <scope>NUCLEOTIDE SEQUENCE [LARGE SCALE GENOMIC DNA]</scope>
    <source>
        <tissue evidence="2">Leaves</tissue>
    </source>
</reference>
<dbReference type="EMBL" id="JASCZI010000015">
    <property type="protein sequence ID" value="MED6106723.1"/>
    <property type="molecule type" value="Genomic_DNA"/>
</dbReference>
<comment type="caution">
    <text evidence="2">The sequence shown here is derived from an EMBL/GenBank/DDBJ whole genome shotgun (WGS) entry which is preliminary data.</text>
</comment>
<evidence type="ECO:0000313" key="3">
    <source>
        <dbReference type="Proteomes" id="UP001341840"/>
    </source>
</evidence>
<evidence type="ECO:0000256" key="1">
    <source>
        <dbReference type="SAM" id="MobiDB-lite"/>
    </source>
</evidence>